<evidence type="ECO:0000313" key="1">
    <source>
        <dbReference type="EMBL" id="XCH25377.1"/>
    </source>
</evidence>
<gene>
    <name evidence="1" type="ORF">ABV298_02805</name>
</gene>
<protein>
    <recommendedName>
        <fullName evidence="2">Lipocalin family protein</fullName>
    </recommendedName>
</protein>
<dbReference type="EMBL" id="CP159289">
    <property type="protein sequence ID" value="XCH25377.1"/>
    <property type="molecule type" value="Genomic_DNA"/>
</dbReference>
<organism evidence="1">
    <name type="scientific">Dyadobacter sp. 676</name>
    <dbReference type="NCBI Taxonomy" id="3088362"/>
    <lineage>
        <taxon>Bacteria</taxon>
        <taxon>Pseudomonadati</taxon>
        <taxon>Bacteroidota</taxon>
        <taxon>Cytophagia</taxon>
        <taxon>Cytophagales</taxon>
        <taxon>Spirosomataceae</taxon>
        <taxon>Dyadobacter</taxon>
    </lineage>
</organism>
<dbReference type="AlphaFoldDB" id="A0AAU8FNK2"/>
<evidence type="ECO:0008006" key="2">
    <source>
        <dbReference type="Google" id="ProtNLM"/>
    </source>
</evidence>
<accession>A0AAU8FNK2</accession>
<dbReference type="RefSeq" id="WP_353720678.1">
    <property type="nucleotide sequence ID" value="NZ_CP159289.1"/>
</dbReference>
<dbReference type="PROSITE" id="PS51257">
    <property type="entry name" value="PROKAR_LIPOPROTEIN"/>
    <property type="match status" value="1"/>
</dbReference>
<sequence>MTKRFWKTALITCLASSCGHDKECVPPALEEQIVGTWNAEFVSESGAPQEITFEKSGKFNESKGLLFGVYLKSEGNWRVKKDSLIVEGKFSNGKQTTFEFSVISRTCNEILFDLEGAEQMKLIQK</sequence>
<reference evidence="1" key="1">
    <citation type="submission" date="2024-06" db="EMBL/GenBank/DDBJ databases">
        <title>Sequencing and assembly of the genome of Dyadobacter sp. strain 676, a symbiont of Cyamopsis tetragonoloba.</title>
        <authorList>
            <person name="Guro P."/>
            <person name="Sazanova A."/>
            <person name="Kuznetsova I."/>
            <person name="Belimov A."/>
            <person name="Safronova V."/>
        </authorList>
    </citation>
    <scope>NUCLEOTIDE SEQUENCE</scope>
    <source>
        <strain evidence="1">676</strain>
    </source>
</reference>
<proteinExistence type="predicted"/>
<name>A0AAU8FNK2_9BACT</name>